<feature type="transmembrane region" description="Helical" evidence="3">
    <location>
        <begin position="252"/>
        <end position="273"/>
    </location>
</feature>
<keyword evidence="3" id="KW-0812">Transmembrane</keyword>
<dbReference type="PANTHER" id="PTHR30576">
    <property type="entry name" value="COLANIC BIOSYNTHESIS UDP-GLUCOSE LIPID CARRIER TRANSFERASE"/>
    <property type="match status" value="1"/>
</dbReference>
<sequence>MENPSKAAFLTPFSANGSGARSLYHYFGSLRLQLLLCLAIGVFFPIFLYIRGDLSVLQTNAAAINSSIAATLCTTVAVLAVKKFGEFPGTIGARYIGPALAGSYSVAVAAILLARAPYSGALLSLTFVGSLIVRFVIGALERRREESPYYLVPGGSIDRIRRDLGFASITIDKPCIPSEPDAVIVADLHHDHTPEWERAFAMAVLHGIGVYHYKQVWEAQTGKVRIEHLSENSLGSLIPSNSYAKAKRAIDILLTLAVLPLLVLPMALTALLIRLDSPGSVFFRQERIGYRGRAFRVLKFRTMREEAPLRADAQQDKAVDAAITRDGDDRITRIGRFLRQTRIDELPQLYNILRGEMSWIGPRPEARPLSEWYEREIPFYSYRHIVRPGITGWAQVNQGHVAGIREVHDKLRYDFYYIKNFSMWIDLVVLFKTVVVVIRGIGAK</sequence>
<protein>
    <submittedName>
        <fullName evidence="5">Exopolysaccharide biosynthesis polyprenyl glycosylphosphotransferase</fullName>
    </submittedName>
</protein>
<evidence type="ECO:0000256" key="2">
    <source>
        <dbReference type="ARBA" id="ARBA00023169"/>
    </source>
</evidence>
<evidence type="ECO:0000313" key="5">
    <source>
        <dbReference type="EMBL" id="SMQ76584.1"/>
    </source>
</evidence>
<accession>A0A1Y6FNN9</accession>
<feature type="transmembrane region" description="Helical" evidence="3">
    <location>
        <begin position="421"/>
        <end position="441"/>
    </location>
</feature>
<dbReference type="InterPro" id="IPR003362">
    <property type="entry name" value="Bact_transf"/>
</dbReference>
<proteinExistence type="inferred from homology"/>
<dbReference type="RefSeq" id="WP_086457045.1">
    <property type="nucleotide sequence ID" value="NZ_FXWL01000002.1"/>
</dbReference>
<dbReference type="GeneID" id="303001674"/>
<dbReference type="GO" id="GO:0016780">
    <property type="term" value="F:phosphotransferase activity, for other substituted phosphate groups"/>
    <property type="evidence" value="ECO:0007669"/>
    <property type="project" value="TreeGrafter"/>
</dbReference>
<keyword evidence="5" id="KW-0808">Transferase</keyword>
<keyword evidence="6" id="KW-1185">Reference proteome</keyword>
<feature type="transmembrane region" description="Helical" evidence="3">
    <location>
        <begin position="120"/>
        <end position="140"/>
    </location>
</feature>
<evidence type="ECO:0000313" key="6">
    <source>
        <dbReference type="Proteomes" id="UP000194469"/>
    </source>
</evidence>
<dbReference type="AlphaFoldDB" id="A0A1Y6FNN9"/>
<feature type="transmembrane region" description="Helical" evidence="3">
    <location>
        <begin position="62"/>
        <end position="81"/>
    </location>
</feature>
<name>A0A1Y6FNN9_9SPHN</name>
<keyword evidence="3" id="KW-1133">Transmembrane helix</keyword>
<evidence type="ECO:0000256" key="3">
    <source>
        <dbReference type="SAM" id="Phobius"/>
    </source>
</evidence>
<reference evidence="6" key="1">
    <citation type="submission" date="2017-04" db="EMBL/GenBank/DDBJ databases">
        <authorList>
            <person name="Varghese N."/>
            <person name="Submissions S."/>
        </authorList>
    </citation>
    <scope>NUCLEOTIDE SEQUENCE [LARGE SCALE GENOMIC DNA]</scope>
    <source>
        <strain evidence="6">UI2</strain>
    </source>
</reference>
<dbReference type="PANTHER" id="PTHR30576:SF0">
    <property type="entry name" value="UNDECAPRENYL-PHOSPHATE N-ACETYLGALACTOSAMINYL 1-PHOSPHATE TRANSFERASE-RELATED"/>
    <property type="match status" value="1"/>
</dbReference>
<gene>
    <name evidence="5" type="ORF">SAMN06295984_2023</name>
</gene>
<feature type="domain" description="Bacterial sugar transferase" evidence="4">
    <location>
        <begin position="247"/>
        <end position="438"/>
    </location>
</feature>
<feature type="transmembrane region" description="Helical" evidence="3">
    <location>
        <begin position="93"/>
        <end position="114"/>
    </location>
</feature>
<keyword evidence="3" id="KW-0472">Membrane</keyword>
<feature type="transmembrane region" description="Helical" evidence="3">
    <location>
        <begin position="30"/>
        <end position="50"/>
    </location>
</feature>
<comment type="similarity">
    <text evidence="1">Belongs to the bacterial sugar transferase family.</text>
</comment>
<evidence type="ECO:0000256" key="1">
    <source>
        <dbReference type="ARBA" id="ARBA00006464"/>
    </source>
</evidence>
<dbReference type="Pfam" id="PF02397">
    <property type="entry name" value="Bac_transf"/>
    <property type="match status" value="1"/>
</dbReference>
<dbReference type="EMBL" id="FXWL01000002">
    <property type="protein sequence ID" value="SMQ76584.1"/>
    <property type="molecule type" value="Genomic_DNA"/>
</dbReference>
<organism evidence="5 6">
    <name type="scientific">Sphingopyxis terrae subsp. ummariensis</name>
    <dbReference type="NCBI Taxonomy" id="429001"/>
    <lineage>
        <taxon>Bacteria</taxon>
        <taxon>Pseudomonadati</taxon>
        <taxon>Pseudomonadota</taxon>
        <taxon>Alphaproteobacteria</taxon>
        <taxon>Sphingomonadales</taxon>
        <taxon>Sphingomonadaceae</taxon>
        <taxon>Sphingopyxis</taxon>
    </lineage>
</organism>
<evidence type="ECO:0000259" key="4">
    <source>
        <dbReference type="Pfam" id="PF02397"/>
    </source>
</evidence>
<keyword evidence="2" id="KW-0270">Exopolysaccharide synthesis</keyword>
<dbReference type="Proteomes" id="UP000194469">
    <property type="component" value="Unassembled WGS sequence"/>
</dbReference>
<dbReference type="GO" id="GO:0000271">
    <property type="term" value="P:polysaccharide biosynthetic process"/>
    <property type="evidence" value="ECO:0007669"/>
    <property type="project" value="UniProtKB-KW"/>
</dbReference>